<accession>A0A9W9XN18</accession>
<dbReference type="RefSeq" id="XP_056795024.1">
    <property type="nucleotide sequence ID" value="XM_056930731.1"/>
</dbReference>
<feature type="compositionally biased region" description="Basic residues" evidence="1">
    <location>
        <begin position="292"/>
        <end position="308"/>
    </location>
</feature>
<name>A0A9W9XN18_9EURO</name>
<gene>
    <name evidence="2" type="ORF">N7539_001127</name>
</gene>
<feature type="region of interest" description="Disordered" evidence="1">
    <location>
        <begin position="259"/>
        <end position="332"/>
    </location>
</feature>
<dbReference type="EMBL" id="JAPWDQ010000001">
    <property type="protein sequence ID" value="KAJ5496011.1"/>
    <property type="molecule type" value="Genomic_DNA"/>
</dbReference>
<feature type="compositionally biased region" description="Basic and acidic residues" evidence="1">
    <location>
        <begin position="111"/>
        <end position="120"/>
    </location>
</feature>
<feature type="compositionally biased region" description="Basic and acidic residues" evidence="1">
    <location>
        <begin position="272"/>
        <end position="291"/>
    </location>
</feature>
<protein>
    <submittedName>
        <fullName evidence="2">Uncharacterized protein</fullName>
    </submittedName>
</protein>
<evidence type="ECO:0000313" key="2">
    <source>
        <dbReference type="EMBL" id="KAJ5496011.1"/>
    </source>
</evidence>
<sequence length="365" mass="40746">MSSIQASYPRYFYHPSGGIYALPGHVHSGHFHPVLVRERNGSIHTKPPRTTKCSSPTTPPAERRAYAAREQARKETRPPAPGEESDSSNSASSKASHLRGSSRYYFHPIHGRSDSTEKLSTKNSQKIPHKSSKAPRSPDSDTESKYSNGEYAPVCSHSPHRLHPPHAYRHSYHGLAPEHYVIKVPVPSHCPDCCQSIAQHTPETVPAAKPQAHPPAEAPKEKFRKSNAARTPHGNDFAKASGPSMARVVCHCGLVHFDVPSPHPQPQSQKALPREHKHESRGKFVEREQVRPHGHRHRHTRYRKHRHHDSSSSSDTDPTEHEDTSSESSVDAQVGHARFGFEVPADDWEVCSEKCCGHPVLYIMR</sequence>
<dbReference type="Proteomes" id="UP001148312">
    <property type="component" value="Unassembled WGS sequence"/>
</dbReference>
<keyword evidence="3" id="KW-1185">Reference proteome</keyword>
<evidence type="ECO:0000313" key="3">
    <source>
        <dbReference type="Proteomes" id="UP001148312"/>
    </source>
</evidence>
<feature type="region of interest" description="Disordered" evidence="1">
    <location>
        <begin position="204"/>
        <end position="240"/>
    </location>
</feature>
<feature type="compositionally biased region" description="Basic and acidic residues" evidence="1">
    <location>
        <begin position="61"/>
        <end position="77"/>
    </location>
</feature>
<evidence type="ECO:0000256" key="1">
    <source>
        <dbReference type="SAM" id="MobiDB-lite"/>
    </source>
</evidence>
<dbReference type="AlphaFoldDB" id="A0A9W9XN18"/>
<feature type="region of interest" description="Disordered" evidence="1">
    <location>
        <begin position="40"/>
        <end position="158"/>
    </location>
</feature>
<proteinExistence type="predicted"/>
<comment type="caution">
    <text evidence="2">The sequence shown here is derived from an EMBL/GenBank/DDBJ whole genome shotgun (WGS) entry which is preliminary data.</text>
</comment>
<dbReference type="GeneID" id="81620980"/>
<organism evidence="2 3">
    <name type="scientific">Penicillium diatomitis</name>
    <dbReference type="NCBI Taxonomy" id="2819901"/>
    <lineage>
        <taxon>Eukaryota</taxon>
        <taxon>Fungi</taxon>
        <taxon>Dikarya</taxon>
        <taxon>Ascomycota</taxon>
        <taxon>Pezizomycotina</taxon>
        <taxon>Eurotiomycetes</taxon>
        <taxon>Eurotiomycetidae</taxon>
        <taxon>Eurotiales</taxon>
        <taxon>Aspergillaceae</taxon>
        <taxon>Penicillium</taxon>
    </lineage>
</organism>
<reference evidence="2" key="1">
    <citation type="submission" date="2022-12" db="EMBL/GenBank/DDBJ databases">
        <authorList>
            <person name="Petersen C."/>
        </authorList>
    </citation>
    <scope>NUCLEOTIDE SEQUENCE</scope>
    <source>
        <strain evidence="2">IBT 30728</strain>
    </source>
</reference>
<reference evidence="2" key="2">
    <citation type="journal article" date="2023" name="IMA Fungus">
        <title>Comparative genomic study of the Penicillium genus elucidates a diverse pangenome and 15 lateral gene transfer events.</title>
        <authorList>
            <person name="Petersen C."/>
            <person name="Sorensen T."/>
            <person name="Nielsen M.R."/>
            <person name="Sondergaard T.E."/>
            <person name="Sorensen J.L."/>
            <person name="Fitzpatrick D.A."/>
            <person name="Frisvad J.C."/>
            <person name="Nielsen K.L."/>
        </authorList>
    </citation>
    <scope>NUCLEOTIDE SEQUENCE</scope>
    <source>
        <strain evidence="2">IBT 30728</strain>
    </source>
</reference>